<evidence type="ECO:0000256" key="1">
    <source>
        <dbReference type="SAM" id="MobiDB-lite"/>
    </source>
</evidence>
<feature type="compositionally biased region" description="Basic residues" evidence="1">
    <location>
        <begin position="1"/>
        <end position="12"/>
    </location>
</feature>
<name>A0A8S5UYK7_9CAUD</name>
<accession>A0A8S5UYK7</accession>
<proteinExistence type="predicted"/>
<reference evidence="2" key="1">
    <citation type="journal article" date="2021" name="Proc. Natl. Acad. Sci. U.S.A.">
        <title>A Catalog of Tens of Thousands of Viruses from Human Metagenomes Reveals Hidden Associations with Chronic Diseases.</title>
        <authorList>
            <person name="Tisza M.J."/>
            <person name="Buck C.B."/>
        </authorList>
    </citation>
    <scope>NUCLEOTIDE SEQUENCE</scope>
    <source>
        <strain evidence="2">CtjKY6</strain>
    </source>
</reference>
<protein>
    <submittedName>
        <fullName evidence="2">Response regulator</fullName>
    </submittedName>
</protein>
<organism evidence="2">
    <name type="scientific">Siphoviridae sp. ctjKY6</name>
    <dbReference type="NCBI Taxonomy" id="2825631"/>
    <lineage>
        <taxon>Viruses</taxon>
        <taxon>Duplodnaviria</taxon>
        <taxon>Heunggongvirae</taxon>
        <taxon>Uroviricota</taxon>
        <taxon>Caudoviricetes</taxon>
    </lineage>
</organism>
<sequence>MAATKKTTKKKKDQAPAQDKTAAKKLVKNDRDRFAIQKSTGELAMDDRRLLTLAQAGASPAEMSEELGLPAETCLARVRAMLKRNDVWTNLERQQMLIADMYDLKTRAFNFLEKCFESDEIAARHIEAVNSVLKQLGDRLDKVKEYNDEEEARVTKQQTRLILDLVEDAWERVRIHISNAYANNQLLDPEAMDEVFYQALKEAHADQS</sequence>
<evidence type="ECO:0000313" key="2">
    <source>
        <dbReference type="EMBL" id="DAF99430.1"/>
    </source>
</evidence>
<feature type="region of interest" description="Disordered" evidence="1">
    <location>
        <begin position="1"/>
        <end position="24"/>
    </location>
</feature>
<dbReference type="EMBL" id="BK016165">
    <property type="protein sequence ID" value="DAF99430.1"/>
    <property type="molecule type" value="Genomic_DNA"/>
</dbReference>